<name>A0ABR2C694_9ROSI</name>
<proteinExistence type="inferred from homology"/>
<evidence type="ECO:0000313" key="4">
    <source>
        <dbReference type="Proteomes" id="UP001472677"/>
    </source>
</evidence>
<dbReference type="InterPro" id="IPR045104">
    <property type="entry name" value="Alfin"/>
</dbReference>
<evidence type="ECO:0000256" key="1">
    <source>
        <dbReference type="RuleBase" id="RU369089"/>
    </source>
</evidence>
<dbReference type="EMBL" id="JBBPBM010000066">
    <property type="protein sequence ID" value="KAK8514786.1"/>
    <property type="molecule type" value="Genomic_DNA"/>
</dbReference>
<reference evidence="3 4" key="1">
    <citation type="journal article" date="2024" name="G3 (Bethesda)">
        <title>Genome assembly of Hibiscus sabdariffa L. provides insights into metabolisms of medicinal natural products.</title>
        <authorList>
            <person name="Kim T."/>
        </authorList>
    </citation>
    <scope>NUCLEOTIDE SEQUENCE [LARGE SCALE GENOMIC DNA]</scope>
    <source>
        <strain evidence="3">TK-2024</strain>
        <tissue evidence="3">Old leaves</tissue>
    </source>
</reference>
<organism evidence="3 4">
    <name type="scientific">Hibiscus sabdariffa</name>
    <name type="common">roselle</name>
    <dbReference type="NCBI Taxonomy" id="183260"/>
    <lineage>
        <taxon>Eukaryota</taxon>
        <taxon>Viridiplantae</taxon>
        <taxon>Streptophyta</taxon>
        <taxon>Embryophyta</taxon>
        <taxon>Tracheophyta</taxon>
        <taxon>Spermatophyta</taxon>
        <taxon>Magnoliopsida</taxon>
        <taxon>eudicotyledons</taxon>
        <taxon>Gunneridae</taxon>
        <taxon>Pentapetalae</taxon>
        <taxon>rosids</taxon>
        <taxon>malvids</taxon>
        <taxon>Malvales</taxon>
        <taxon>Malvaceae</taxon>
        <taxon>Malvoideae</taxon>
        <taxon>Hibiscus</taxon>
    </lineage>
</organism>
<sequence>MQENEWLSLVAVHSDVWLLSVAFISGDSYFDKADRKFLFDMINDLPTIFEVVSKKQSTGRRAGIIKALTTDVEEFYQQCDPGKKGLCLYGFPSEKWEVNLRAQKVPSELPEPARGINFARDGTPEDGWLSLVALHSDLWLLSVAFCFGARLLFDKADRNRLFNMINDLPTIVEVVSGPSNEEEEEEEEEEFRETITVVPYYGCSLEKVFQDFKGSLAGIIKALTTDVEDFYRQCDPENERLCLYGFPTEVWKVKLPARDLPAELPEPTAARKYVKDFYQQCTPENGNLCLYGFPSEQWAVNFPAEKLPPELPMVVFSSEIGRMCDKFG</sequence>
<dbReference type="PANTHER" id="PTHR12321">
    <property type="entry name" value="CPG BINDING PROTEIN"/>
    <property type="match status" value="1"/>
</dbReference>
<keyword evidence="1" id="KW-0479">Metal-binding</keyword>
<dbReference type="Pfam" id="PF12165">
    <property type="entry name" value="Alfin"/>
    <property type="match status" value="3"/>
</dbReference>
<feature type="domain" description="Alfin N-terminal" evidence="2">
    <location>
        <begin position="205"/>
        <end position="273"/>
    </location>
</feature>
<keyword evidence="1" id="KW-0156">Chromatin regulator</keyword>
<comment type="subunit">
    <text evidence="1">Interacts with H3K4me3 and to a lesser extent with H3K4me2.</text>
</comment>
<keyword evidence="4" id="KW-1185">Reference proteome</keyword>
<dbReference type="PANTHER" id="PTHR12321:SF98">
    <property type="entry name" value="PHD FINGER PROTEIN ALFIN-LIKE 5"/>
    <property type="match status" value="1"/>
</dbReference>
<gene>
    <name evidence="3" type="ORF">V6N12_057682</name>
</gene>
<protein>
    <recommendedName>
        <fullName evidence="1">PHD finger protein ALFIN-LIKE</fullName>
    </recommendedName>
</protein>
<evidence type="ECO:0000313" key="3">
    <source>
        <dbReference type="EMBL" id="KAK8514786.1"/>
    </source>
</evidence>
<comment type="caution">
    <text evidence="3">The sequence shown here is derived from an EMBL/GenBank/DDBJ whole genome shotgun (WGS) entry which is preliminary data.</text>
</comment>
<comment type="function">
    <text evidence="1">Histone-binding component that specifically recognizes H3 tails trimethylated on 'Lys-4' (H3K4me3), which mark transcription start sites of virtually all active genes.</text>
</comment>
<dbReference type="Proteomes" id="UP001472677">
    <property type="component" value="Unassembled WGS sequence"/>
</dbReference>
<keyword evidence="1" id="KW-0862">Zinc</keyword>
<accession>A0ABR2C694</accession>
<comment type="similarity">
    <text evidence="1">Belongs to the Alfin family.</text>
</comment>
<comment type="domain">
    <text evidence="1">The PHD-type zinc finger mediates the binding to H3K4me3.</text>
</comment>
<keyword evidence="1" id="KW-0805">Transcription regulation</keyword>
<feature type="domain" description="Alfin N-terminal" evidence="2">
    <location>
        <begin position="1"/>
        <end position="53"/>
    </location>
</feature>
<keyword evidence="1" id="KW-0539">Nucleus</keyword>
<evidence type="ECO:0000259" key="2">
    <source>
        <dbReference type="Pfam" id="PF12165"/>
    </source>
</evidence>
<comment type="subcellular location">
    <subcellularLocation>
        <location evidence="1">Nucleus</location>
    </subcellularLocation>
</comment>
<keyword evidence="1" id="KW-0804">Transcription</keyword>
<keyword evidence="1" id="KW-0863">Zinc-finger</keyword>
<feature type="domain" description="Alfin N-terminal" evidence="2">
    <location>
        <begin position="58"/>
        <end position="176"/>
    </location>
</feature>
<dbReference type="InterPro" id="IPR021998">
    <property type="entry name" value="Alfin_N"/>
</dbReference>